<reference evidence="2 3" key="1">
    <citation type="submission" date="2024-02" db="EMBL/GenBank/DDBJ databases">
        <title>High-quality chromosome-scale genome assembly of Pensacola bahiagrass (Paspalum notatum Flugge var. saurae).</title>
        <authorList>
            <person name="Vega J.M."/>
            <person name="Podio M."/>
            <person name="Orjuela J."/>
            <person name="Siena L.A."/>
            <person name="Pessino S.C."/>
            <person name="Combes M.C."/>
            <person name="Mariac C."/>
            <person name="Albertini E."/>
            <person name="Pupilli F."/>
            <person name="Ortiz J.P.A."/>
            <person name="Leblanc O."/>
        </authorList>
    </citation>
    <scope>NUCLEOTIDE SEQUENCE [LARGE SCALE GENOMIC DNA]</scope>
    <source>
        <strain evidence="2">R1</strain>
        <tissue evidence="2">Leaf</tissue>
    </source>
</reference>
<feature type="domain" description="Integrase catalytic" evidence="1">
    <location>
        <begin position="1"/>
        <end position="86"/>
    </location>
</feature>
<dbReference type="GO" id="GO:0015074">
    <property type="term" value="P:DNA integration"/>
    <property type="evidence" value="ECO:0007669"/>
    <property type="project" value="InterPro"/>
</dbReference>
<dbReference type="GO" id="GO:0003676">
    <property type="term" value="F:nucleic acid binding"/>
    <property type="evidence" value="ECO:0007669"/>
    <property type="project" value="InterPro"/>
</dbReference>
<evidence type="ECO:0000259" key="1">
    <source>
        <dbReference type="PROSITE" id="PS50994"/>
    </source>
</evidence>
<dbReference type="PANTHER" id="PTHR42648:SF18">
    <property type="entry name" value="RETROTRANSPOSON, UNCLASSIFIED-LIKE PROTEIN"/>
    <property type="match status" value="1"/>
</dbReference>
<name>A0AAQ3SZ19_PASNO</name>
<sequence length="86" mass="9766">MAENQCGRKLKVLRTDNGREFTATEFAEHCVAEGIVPHFSTPYSPQQNVVVECRNQTVVATARALLKQRSIPAEYWERRSSPLFIS</sequence>
<dbReference type="InterPro" id="IPR001584">
    <property type="entry name" value="Integrase_cat-core"/>
</dbReference>
<keyword evidence="3" id="KW-1185">Reference proteome</keyword>
<dbReference type="EMBL" id="CP144747">
    <property type="protein sequence ID" value="WVZ63124.1"/>
    <property type="molecule type" value="Genomic_DNA"/>
</dbReference>
<dbReference type="InterPro" id="IPR039537">
    <property type="entry name" value="Retrotran_Ty1/copia-like"/>
</dbReference>
<dbReference type="Proteomes" id="UP001341281">
    <property type="component" value="Chromosome 03"/>
</dbReference>
<dbReference type="InterPro" id="IPR012337">
    <property type="entry name" value="RNaseH-like_sf"/>
</dbReference>
<dbReference type="SUPFAM" id="SSF53098">
    <property type="entry name" value="Ribonuclease H-like"/>
    <property type="match status" value="1"/>
</dbReference>
<accession>A0AAQ3SZ19</accession>
<dbReference type="Gene3D" id="3.30.420.10">
    <property type="entry name" value="Ribonuclease H-like superfamily/Ribonuclease H"/>
    <property type="match status" value="1"/>
</dbReference>
<proteinExistence type="predicted"/>
<dbReference type="PANTHER" id="PTHR42648">
    <property type="entry name" value="TRANSPOSASE, PUTATIVE-RELATED"/>
    <property type="match status" value="1"/>
</dbReference>
<evidence type="ECO:0000313" key="2">
    <source>
        <dbReference type="EMBL" id="WVZ63124.1"/>
    </source>
</evidence>
<organism evidence="2 3">
    <name type="scientific">Paspalum notatum var. saurae</name>
    <dbReference type="NCBI Taxonomy" id="547442"/>
    <lineage>
        <taxon>Eukaryota</taxon>
        <taxon>Viridiplantae</taxon>
        <taxon>Streptophyta</taxon>
        <taxon>Embryophyta</taxon>
        <taxon>Tracheophyta</taxon>
        <taxon>Spermatophyta</taxon>
        <taxon>Magnoliopsida</taxon>
        <taxon>Liliopsida</taxon>
        <taxon>Poales</taxon>
        <taxon>Poaceae</taxon>
        <taxon>PACMAD clade</taxon>
        <taxon>Panicoideae</taxon>
        <taxon>Andropogonodae</taxon>
        <taxon>Paspaleae</taxon>
        <taxon>Paspalinae</taxon>
        <taxon>Paspalum</taxon>
    </lineage>
</organism>
<dbReference type="PROSITE" id="PS50994">
    <property type="entry name" value="INTEGRASE"/>
    <property type="match status" value="1"/>
</dbReference>
<dbReference type="InterPro" id="IPR036397">
    <property type="entry name" value="RNaseH_sf"/>
</dbReference>
<gene>
    <name evidence="2" type="ORF">U9M48_012783</name>
</gene>
<evidence type="ECO:0000313" key="3">
    <source>
        <dbReference type="Proteomes" id="UP001341281"/>
    </source>
</evidence>
<protein>
    <recommendedName>
        <fullName evidence="1">Integrase catalytic domain-containing protein</fullName>
    </recommendedName>
</protein>
<dbReference type="AlphaFoldDB" id="A0AAQ3SZ19"/>